<evidence type="ECO:0000313" key="6">
    <source>
        <dbReference type="Proteomes" id="UP001596189"/>
    </source>
</evidence>
<sequence length="608" mass="65852">MAAGPVNLVNLERARLAFATRVILDDVSLGVAAGDRIGVVGRNGGGKSTLLRVLAGLQAVDDGRVTQTGGLTVAVLGQDDELDPDSTVRACVVGDLDDHEWAGDARVRDVVSGLLGGLGAEAVGGLDAVVGPMSGGERRRIALAKHLVADPDLLLLDEPTNHLDVEGVAWLARHLSARRPSSALVAITHDRWFLDAMATTTWEVHDGTVDAYDGGYAAYVLARAERSRVAATTEERRQNLLRKELAWLRRGPPARTSKPKFRIDAANALVADVPPPRDDVELLRFATRRLGKDVIDLHGVRVQLGERVLLDDLTWLIGPGDRIGVVGVNGSGKSTLLRVLSGDVAPTAGKVKTGRTVKLAFLSQEVRELEALAELRVVDAVADVRETTHLGEREVTASQLAERLGFTGQRQQSLVKELSGGERRRLQLLRLLMDEPNVLLLDEPTNDLDVDTLTALEDLLDGWAGTLIVVSHDRYALERMCDRQVALLGDGHLRDLPGGVEEYLHLRASGPPARARSVASERNAPTAAIPSDVRVHTAEEQRVARKEMARLERQVERIERQVALLHAEMAAQATDHVAVGELDERLRGLLAEREDVESRWLEAADVGG</sequence>
<keyword evidence="1" id="KW-0547">Nucleotide-binding</keyword>
<dbReference type="GO" id="GO:0005524">
    <property type="term" value="F:ATP binding"/>
    <property type="evidence" value="ECO:0007669"/>
    <property type="project" value="UniProtKB-KW"/>
</dbReference>
<dbReference type="Pfam" id="PF00005">
    <property type="entry name" value="ABC_tran"/>
    <property type="match status" value="2"/>
</dbReference>
<dbReference type="SUPFAM" id="SSF52540">
    <property type="entry name" value="P-loop containing nucleoside triphosphate hydrolases"/>
    <property type="match status" value="2"/>
</dbReference>
<dbReference type="SMART" id="SM00382">
    <property type="entry name" value="AAA"/>
    <property type="match status" value="2"/>
</dbReference>
<dbReference type="Pfam" id="PF12848">
    <property type="entry name" value="ABC_tran_Xtn"/>
    <property type="match status" value="1"/>
</dbReference>
<dbReference type="InterPro" id="IPR051309">
    <property type="entry name" value="ABCF_ATPase"/>
</dbReference>
<keyword evidence="2 5" id="KW-0067">ATP-binding</keyword>
<dbReference type="InterPro" id="IPR003593">
    <property type="entry name" value="AAA+_ATPase"/>
</dbReference>
<dbReference type="InterPro" id="IPR003439">
    <property type="entry name" value="ABC_transporter-like_ATP-bd"/>
</dbReference>
<comment type="caution">
    <text evidence="5">The sequence shown here is derived from an EMBL/GenBank/DDBJ whole genome shotgun (WGS) entry which is preliminary data.</text>
</comment>
<dbReference type="CDD" id="cd03221">
    <property type="entry name" value="ABCF_EF-3"/>
    <property type="match status" value="2"/>
</dbReference>
<evidence type="ECO:0000313" key="5">
    <source>
        <dbReference type="EMBL" id="MFC6006505.1"/>
    </source>
</evidence>
<dbReference type="EMBL" id="JBHSRD010000003">
    <property type="protein sequence ID" value="MFC6006505.1"/>
    <property type="molecule type" value="Genomic_DNA"/>
</dbReference>
<dbReference type="PANTHER" id="PTHR42855:SF1">
    <property type="entry name" value="ABC TRANSPORTER DOMAIN-CONTAINING PROTEIN"/>
    <property type="match status" value="1"/>
</dbReference>
<dbReference type="InterPro" id="IPR027417">
    <property type="entry name" value="P-loop_NTPase"/>
</dbReference>
<evidence type="ECO:0000259" key="4">
    <source>
        <dbReference type="PROSITE" id="PS50893"/>
    </source>
</evidence>
<gene>
    <name evidence="5" type="ORF">ACFQDO_05110</name>
</gene>
<evidence type="ECO:0000256" key="3">
    <source>
        <dbReference type="SAM" id="Coils"/>
    </source>
</evidence>
<keyword evidence="3" id="KW-0175">Coiled coil</keyword>
<reference evidence="6" key="1">
    <citation type="journal article" date="2019" name="Int. J. Syst. Evol. Microbiol.">
        <title>The Global Catalogue of Microorganisms (GCM) 10K type strain sequencing project: providing services to taxonomists for standard genome sequencing and annotation.</title>
        <authorList>
            <consortium name="The Broad Institute Genomics Platform"/>
            <consortium name="The Broad Institute Genome Sequencing Center for Infectious Disease"/>
            <person name="Wu L."/>
            <person name="Ma J."/>
        </authorList>
    </citation>
    <scope>NUCLEOTIDE SEQUENCE [LARGE SCALE GENOMIC DNA]</scope>
    <source>
        <strain evidence="6">KACC 14249</strain>
    </source>
</reference>
<dbReference type="Gene3D" id="3.40.50.300">
    <property type="entry name" value="P-loop containing nucleotide triphosphate hydrolases"/>
    <property type="match status" value="2"/>
</dbReference>
<feature type="coiled-coil region" evidence="3">
    <location>
        <begin position="541"/>
        <end position="599"/>
    </location>
</feature>
<dbReference type="PROSITE" id="PS00211">
    <property type="entry name" value="ABC_TRANSPORTER_1"/>
    <property type="match status" value="1"/>
</dbReference>
<name>A0ABW1JCE9_9ACTN</name>
<dbReference type="RefSeq" id="WP_345717992.1">
    <property type="nucleotide sequence ID" value="NZ_BAABFP010000008.1"/>
</dbReference>
<keyword evidence="6" id="KW-1185">Reference proteome</keyword>
<dbReference type="PROSITE" id="PS50893">
    <property type="entry name" value="ABC_TRANSPORTER_2"/>
    <property type="match status" value="2"/>
</dbReference>
<evidence type="ECO:0000256" key="1">
    <source>
        <dbReference type="ARBA" id="ARBA00022741"/>
    </source>
</evidence>
<dbReference type="InterPro" id="IPR032781">
    <property type="entry name" value="ABC_tran_Xtn"/>
</dbReference>
<organism evidence="5 6">
    <name type="scientific">Angustibacter luteus</name>
    <dbReference type="NCBI Taxonomy" id="658456"/>
    <lineage>
        <taxon>Bacteria</taxon>
        <taxon>Bacillati</taxon>
        <taxon>Actinomycetota</taxon>
        <taxon>Actinomycetes</taxon>
        <taxon>Kineosporiales</taxon>
        <taxon>Kineosporiaceae</taxon>
    </lineage>
</organism>
<dbReference type="Proteomes" id="UP001596189">
    <property type="component" value="Unassembled WGS sequence"/>
</dbReference>
<feature type="domain" description="ABC transporter" evidence="4">
    <location>
        <begin position="6"/>
        <end position="231"/>
    </location>
</feature>
<accession>A0ABW1JCE9</accession>
<protein>
    <submittedName>
        <fullName evidence="5">ABC-F family ATP-binding cassette domain-containing protein</fullName>
    </submittedName>
</protein>
<feature type="domain" description="ABC transporter" evidence="4">
    <location>
        <begin position="295"/>
        <end position="515"/>
    </location>
</feature>
<proteinExistence type="predicted"/>
<dbReference type="InterPro" id="IPR017871">
    <property type="entry name" value="ABC_transporter-like_CS"/>
</dbReference>
<evidence type="ECO:0000256" key="2">
    <source>
        <dbReference type="ARBA" id="ARBA00022840"/>
    </source>
</evidence>
<dbReference type="PANTHER" id="PTHR42855">
    <property type="entry name" value="ABC TRANSPORTER ATP-BINDING SUBUNIT"/>
    <property type="match status" value="1"/>
</dbReference>